<keyword evidence="4 8" id="KW-0812">Transmembrane</keyword>
<comment type="similarity">
    <text evidence="2">Belongs to the cation diffusion facilitator (CDF) transporter (TC 2.A.4) family.</text>
</comment>
<name>A0A7K0KJ04_9BACT</name>
<feature type="domain" description="Cation efflux protein transmembrane" evidence="9">
    <location>
        <begin position="15"/>
        <end position="213"/>
    </location>
</feature>
<dbReference type="PANTHER" id="PTHR43840:SF15">
    <property type="entry name" value="MITOCHONDRIAL METAL TRANSPORTER 1-RELATED"/>
    <property type="match status" value="1"/>
</dbReference>
<feature type="transmembrane region" description="Helical" evidence="8">
    <location>
        <begin position="81"/>
        <end position="102"/>
    </location>
</feature>
<dbReference type="FunFam" id="1.20.1510.10:FF:000006">
    <property type="entry name" value="Divalent cation efflux transporter"/>
    <property type="match status" value="1"/>
</dbReference>
<dbReference type="RefSeq" id="WP_154535516.1">
    <property type="nucleotide sequence ID" value="NZ_VUNG01000062.1"/>
</dbReference>
<feature type="transmembrane region" description="Helical" evidence="8">
    <location>
        <begin position="39"/>
        <end position="60"/>
    </location>
</feature>
<dbReference type="AlphaFoldDB" id="A0A7K0KJ04"/>
<comment type="subcellular location">
    <subcellularLocation>
        <location evidence="1">Membrane</location>
        <topology evidence="1">Multi-pass membrane protein</topology>
    </subcellularLocation>
</comment>
<evidence type="ECO:0000256" key="7">
    <source>
        <dbReference type="SAM" id="MobiDB-lite"/>
    </source>
</evidence>
<keyword evidence="6 8" id="KW-0472">Membrane</keyword>
<feature type="region of interest" description="Disordered" evidence="7">
    <location>
        <begin position="294"/>
        <end position="317"/>
    </location>
</feature>
<reference evidence="11 12" key="1">
    <citation type="submission" date="2019-08" db="EMBL/GenBank/DDBJ databases">
        <title>In-depth cultivation of the pig gut microbiome towards novel bacterial diversity and tailored functional studies.</title>
        <authorList>
            <person name="Wylensek D."/>
            <person name="Hitch T.C.A."/>
            <person name="Clavel T."/>
        </authorList>
    </citation>
    <scope>NUCLEOTIDE SEQUENCE [LARGE SCALE GENOMIC DNA]</scope>
    <source>
        <strain evidence="11 12">LKV-178-WT-2A</strain>
    </source>
</reference>
<feature type="domain" description="Cation efflux protein cytoplasmic" evidence="10">
    <location>
        <begin position="217"/>
        <end position="294"/>
    </location>
</feature>
<dbReference type="Gene3D" id="1.20.1510.10">
    <property type="entry name" value="Cation efflux protein transmembrane domain"/>
    <property type="match status" value="1"/>
</dbReference>
<protein>
    <submittedName>
        <fullName evidence="11">Cation transporter</fullName>
    </submittedName>
</protein>
<evidence type="ECO:0000313" key="12">
    <source>
        <dbReference type="Proteomes" id="UP000438914"/>
    </source>
</evidence>
<dbReference type="InterPro" id="IPR002524">
    <property type="entry name" value="Cation_efflux"/>
</dbReference>
<evidence type="ECO:0000256" key="3">
    <source>
        <dbReference type="ARBA" id="ARBA00022448"/>
    </source>
</evidence>
<sequence>MKTEREKRATRVTLYGAAINIILVIFKLIAGVLGQSAAMIADGIHSLSDLLTDAVVIIFMKLSSRPQDEDHDYGHGKYETLATAIIGMALFVVGLGICYGGVVKIWAALQGGQLGQPGWIALVAALLSIALKEWCFQFTMRTGRAIQSETVMANAWHHRSDALSSVGTAIGIGGAIALGPSWAVLDPIAAVIVSVLIVITAWKLMANALGELLEKSLPEAMEKDIEHSVTEDPRLSDIHHLRTRRIGSHIAIEMHVRLPGSLTLAEAHQIVSSAEKRLRERFGQGTFISIHMEPVKEKSLTPKTQTHPLTPLQGRGE</sequence>
<evidence type="ECO:0000259" key="9">
    <source>
        <dbReference type="Pfam" id="PF01545"/>
    </source>
</evidence>
<feature type="transmembrane region" description="Helical" evidence="8">
    <location>
        <begin position="12"/>
        <end position="33"/>
    </location>
</feature>
<evidence type="ECO:0000256" key="5">
    <source>
        <dbReference type="ARBA" id="ARBA00022989"/>
    </source>
</evidence>
<evidence type="ECO:0000313" key="11">
    <source>
        <dbReference type="EMBL" id="MST85917.1"/>
    </source>
</evidence>
<dbReference type="InterPro" id="IPR036837">
    <property type="entry name" value="Cation_efflux_CTD_sf"/>
</dbReference>
<dbReference type="Pfam" id="PF01545">
    <property type="entry name" value="Cation_efflux"/>
    <property type="match status" value="1"/>
</dbReference>
<comment type="caution">
    <text evidence="11">The sequence shown here is derived from an EMBL/GenBank/DDBJ whole genome shotgun (WGS) entry which is preliminary data.</text>
</comment>
<dbReference type="InterPro" id="IPR050291">
    <property type="entry name" value="CDF_Transporter"/>
</dbReference>
<dbReference type="Pfam" id="PF16916">
    <property type="entry name" value="ZT_dimer"/>
    <property type="match status" value="1"/>
</dbReference>
<dbReference type="PANTHER" id="PTHR43840">
    <property type="entry name" value="MITOCHONDRIAL METAL TRANSPORTER 1-RELATED"/>
    <property type="match status" value="1"/>
</dbReference>
<evidence type="ECO:0000256" key="4">
    <source>
        <dbReference type="ARBA" id="ARBA00022692"/>
    </source>
</evidence>
<gene>
    <name evidence="11" type="ORF">FYJ73_14795</name>
</gene>
<dbReference type="NCBIfam" id="TIGR01297">
    <property type="entry name" value="CDF"/>
    <property type="match status" value="1"/>
</dbReference>
<evidence type="ECO:0000256" key="1">
    <source>
        <dbReference type="ARBA" id="ARBA00004141"/>
    </source>
</evidence>
<dbReference type="GO" id="GO:0008324">
    <property type="term" value="F:monoatomic cation transmembrane transporter activity"/>
    <property type="evidence" value="ECO:0007669"/>
    <property type="project" value="InterPro"/>
</dbReference>
<feature type="transmembrane region" description="Helical" evidence="8">
    <location>
        <begin position="162"/>
        <end position="182"/>
    </location>
</feature>
<dbReference type="GO" id="GO:0016020">
    <property type="term" value="C:membrane"/>
    <property type="evidence" value="ECO:0007669"/>
    <property type="project" value="UniProtKB-SubCell"/>
</dbReference>
<dbReference type="InterPro" id="IPR058533">
    <property type="entry name" value="Cation_efflux_TM"/>
</dbReference>
<keyword evidence="12" id="KW-1185">Reference proteome</keyword>
<evidence type="ECO:0000256" key="8">
    <source>
        <dbReference type="SAM" id="Phobius"/>
    </source>
</evidence>
<feature type="transmembrane region" description="Helical" evidence="8">
    <location>
        <begin position="114"/>
        <end position="131"/>
    </location>
</feature>
<dbReference type="Gene3D" id="3.30.70.1350">
    <property type="entry name" value="Cation efflux protein, cytoplasmic domain"/>
    <property type="match status" value="1"/>
</dbReference>
<evidence type="ECO:0000256" key="6">
    <source>
        <dbReference type="ARBA" id="ARBA00023136"/>
    </source>
</evidence>
<keyword evidence="5 8" id="KW-1133">Transmembrane helix</keyword>
<dbReference type="EMBL" id="VUNG01000062">
    <property type="protein sequence ID" value="MST85917.1"/>
    <property type="molecule type" value="Genomic_DNA"/>
</dbReference>
<proteinExistence type="inferred from homology"/>
<dbReference type="Proteomes" id="UP000438914">
    <property type="component" value="Unassembled WGS sequence"/>
</dbReference>
<keyword evidence="3" id="KW-0813">Transport</keyword>
<dbReference type="InterPro" id="IPR027469">
    <property type="entry name" value="Cation_efflux_TMD_sf"/>
</dbReference>
<dbReference type="InterPro" id="IPR027470">
    <property type="entry name" value="Cation_efflux_CTD"/>
</dbReference>
<evidence type="ECO:0000256" key="2">
    <source>
        <dbReference type="ARBA" id="ARBA00008114"/>
    </source>
</evidence>
<feature type="transmembrane region" description="Helical" evidence="8">
    <location>
        <begin position="188"/>
        <end position="206"/>
    </location>
</feature>
<evidence type="ECO:0000259" key="10">
    <source>
        <dbReference type="Pfam" id="PF16916"/>
    </source>
</evidence>
<dbReference type="SUPFAM" id="SSF161111">
    <property type="entry name" value="Cation efflux protein transmembrane domain-like"/>
    <property type="match status" value="1"/>
</dbReference>
<accession>A0A7K0KJ04</accession>
<organism evidence="11 12">
    <name type="scientific">Hallella mizrahii</name>
    <dbReference type="NCBI Taxonomy" id="2606637"/>
    <lineage>
        <taxon>Bacteria</taxon>
        <taxon>Pseudomonadati</taxon>
        <taxon>Bacteroidota</taxon>
        <taxon>Bacteroidia</taxon>
        <taxon>Bacteroidales</taxon>
        <taxon>Prevotellaceae</taxon>
        <taxon>Hallella</taxon>
    </lineage>
</organism>
<dbReference type="SUPFAM" id="SSF160240">
    <property type="entry name" value="Cation efflux protein cytoplasmic domain-like"/>
    <property type="match status" value="1"/>
</dbReference>